<gene>
    <name evidence="2" type="ORF">IFM89_024124</name>
</gene>
<proteinExistence type="predicted"/>
<evidence type="ECO:0000313" key="3">
    <source>
        <dbReference type="Proteomes" id="UP000631114"/>
    </source>
</evidence>
<reference evidence="2 3" key="1">
    <citation type="submission" date="2020-10" db="EMBL/GenBank/DDBJ databases">
        <title>The Coptis chinensis genome and diversification of protoberbering-type alkaloids.</title>
        <authorList>
            <person name="Wang B."/>
            <person name="Shu S."/>
            <person name="Song C."/>
            <person name="Liu Y."/>
        </authorList>
    </citation>
    <scope>NUCLEOTIDE SEQUENCE [LARGE SCALE GENOMIC DNA]</scope>
    <source>
        <strain evidence="2">HL-2020</strain>
        <tissue evidence="2">Leaf</tissue>
    </source>
</reference>
<organism evidence="2 3">
    <name type="scientific">Coptis chinensis</name>
    <dbReference type="NCBI Taxonomy" id="261450"/>
    <lineage>
        <taxon>Eukaryota</taxon>
        <taxon>Viridiplantae</taxon>
        <taxon>Streptophyta</taxon>
        <taxon>Embryophyta</taxon>
        <taxon>Tracheophyta</taxon>
        <taxon>Spermatophyta</taxon>
        <taxon>Magnoliopsida</taxon>
        <taxon>Ranunculales</taxon>
        <taxon>Ranunculaceae</taxon>
        <taxon>Coptidoideae</taxon>
        <taxon>Coptis</taxon>
    </lineage>
</organism>
<dbReference type="OrthoDB" id="1932741at2759"/>
<sequence length="74" mass="8089">MDKPPDPASPQSTSWADIVAWAEEDQGGDHSQEQEENSQASKYGSRICSDHSPIMGCGISVPKPSNMPFKFFSM</sequence>
<dbReference type="EMBL" id="JADFTS010000009">
    <property type="protein sequence ID" value="KAF9589466.1"/>
    <property type="molecule type" value="Genomic_DNA"/>
</dbReference>
<accession>A0A835LJC9</accession>
<feature type="region of interest" description="Disordered" evidence="1">
    <location>
        <begin position="22"/>
        <end position="47"/>
    </location>
</feature>
<dbReference type="Proteomes" id="UP000631114">
    <property type="component" value="Unassembled WGS sequence"/>
</dbReference>
<evidence type="ECO:0000256" key="1">
    <source>
        <dbReference type="SAM" id="MobiDB-lite"/>
    </source>
</evidence>
<protein>
    <submittedName>
        <fullName evidence="2">Uncharacterized protein</fullName>
    </submittedName>
</protein>
<dbReference type="AlphaFoldDB" id="A0A835LJC9"/>
<evidence type="ECO:0000313" key="2">
    <source>
        <dbReference type="EMBL" id="KAF9589466.1"/>
    </source>
</evidence>
<keyword evidence="3" id="KW-1185">Reference proteome</keyword>
<name>A0A835LJC9_9MAGN</name>
<comment type="caution">
    <text evidence="2">The sequence shown here is derived from an EMBL/GenBank/DDBJ whole genome shotgun (WGS) entry which is preliminary data.</text>
</comment>